<keyword evidence="2" id="KW-1185">Reference proteome</keyword>
<dbReference type="RefSeq" id="WP_216376052.1">
    <property type="nucleotide sequence ID" value="NZ_JAGRYT010000028.1"/>
</dbReference>
<name>A0ABS6DI82_9ENTR</name>
<accession>A0ABS6DI82</accession>
<gene>
    <name evidence="1" type="ORF">KC222_13020</name>
</gene>
<dbReference type="EMBL" id="JAGRYU010000025">
    <property type="protein sequence ID" value="MBU4682929.1"/>
    <property type="molecule type" value="Genomic_DNA"/>
</dbReference>
<evidence type="ECO:0000313" key="2">
    <source>
        <dbReference type="Proteomes" id="UP000686327"/>
    </source>
</evidence>
<reference evidence="2" key="1">
    <citation type="submission" date="2023-07" db="EMBL/GenBank/DDBJ databases">
        <title>Cedecea davisae an AmpC producer and its therapeutic implications.</title>
        <authorList>
            <person name="Notter J."/>
        </authorList>
    </citation>
    <scope>NUCLEOTIDE SEQUENCE [LARGE SCALE GENOMIC DNA]</scope>
    <source>
        <strain evidence="2">1</strain>
    </source>
</reference>
<evidence type="ECO:0000313" key="1">
    <source>
        <dbReference type="EMBL" id="MBU4682929.1"/>
    </source>
</evidence>
<proteinExistence type="predicted"/>
<comment type="caution">
    <text evidence="1">The sequence shown here is derived from an EMBL/GenBank/DDBJ whole genome shotgun (WGS) entry which is preliminary data.</text>
</comment>
<protein>
    <submittedName>
        <fullName evidence="1">Uncharacterized protein</fullName>
    </submittedName>
</protein>
<dbReference type="Proteomes" id="UP000686327">
    <property type="component" value="Unassembled WGS sequence"/>
</dbReference>
<organism evidence="1 2">
    <name type="scientific">Cedecea davisae</name>
    <dbReference type="NCBI Taxonomy" id="158484"/>
    <lineage>
        <taxon>Bacteria</taxon>
        <taxon>Pseudomonadati</taxon>
        <taxon>Pseudomonadota</taxon>
        <taxon>Gammaproteobacteria</taxon>
        <taxon>Enterobacterales</taxon>
        <taxon>Enterobacteriaceae</taxon>
        <taxon>Cedecea</taxon>
    </lineage>
</organism>
<sequence length="122" mass="13892">MPTKLWQFVKLHSGQEFIFFGKRMEQPNIDTLRNTLQLMSEQSTVLAHQFRTLLTEYGFGISVETLRLQQQYPEVTESVANNLSVSIPAARAASTAKLCKTSCWEPWSVASAAVFQHRRWSG</sequence>